<dbReference type="InterPro" id="IPR019835">
    <property type="entry name" value="SWIB_domain"/>
</dbReference>
<evidence type="ECO:0000256" key="1">
    <source>
        <dbReference type="SAM" id="MobiDB-lite"/>
    </source>
</evidence>
<dbReference type="InterPro" id="IPR036885">
    <property type="entry name" value="SWIB_MDM2_dom_sf"/>
</dbReference>
<dbReference type="AlphaFoldDB" id="A0A835M7U6"/>
<keyword evidence="4" id="KW-1185">Reference proteome</keyword>
<proteinExistence type="predicted"/>
<reference evidence="3 4" key="1">
    <citation type="submission" date="2020-10" db="EMBL/GenBank/DDBJ databases">
        <title>The Coptis chinensis genome and diversification of protoberbering-type alkaloids.</title>
        <authorList>
            <person name="Wang B."/>
            <person name="Shu S."/>
            <person name="Song C."/>
            <person name="Liu Y."/>
        </authorList>
    </citation>
    <scope>NUCLEOTIDE SEQUENCE [LARGE SCALE GENOMIC DNA]</scope>
    <source>
        <strain evidence="3">HL-2020</strain>
        <tissue evidence="3">Leaf</tissue>
    </source>
</reference>
<gene>
    <name evidence="3" type="ORF">IFM89_007948</name>
</gene>
<comment type="caution">
    <text evidence="3">The sequence shown here is derived from an EMBL/GenBank/DDBJ whole genome shotgun (WGS) entry which is preliminary data.</text>
</comment>
<dbReference type="SMART" id="SM00151">
    <property type="entry name" value="SWIB"/>
    <property type="match status" value="1"/>
</dbReference>
<dbReference type="SUPFAM" id="SSF47592">
    <property type="entry name" value="SWIB/MDM2 domain"/>
    <property type="match status" value="1"/>
</dbReference>
<accession>A0A835M7U6</accession>
<dbReference type="InterPro" id="IPR003121">
    <property type="entry name" value="SWIB_MDM2_domain"/>
</dbReference>
<name>A0A835M7U6_9MAGN</name>
<evidence type="ECO:0000313" key="3">
    <source>
        <dbReference type="EMBL" id="KAF9619627.1"/>
    </source>
</evidence>
<feature type="region of interest" description="Disordered" evidence="1">
    <location>
        <begin position="40"/>
        <end position="78"/>
    </location>
</feature>
<protein>
    <recommendedName>
        <fullName evidence="2">DM2 domain-containing protein</fullName>
    </recommendedName>
</protein>
<evidence type="ECO:0000313" key="4">
    <source>
        <dbReference type="Proteomes" id="UP000631114"/>
    </source>
</evidence>
<dbReference type="Proteomes" id="UP000631114">
    <property type="component" value="Unassembled WGS sequence"/>
</dbReference>
<dbReference type="EMBL" id="JADFTS010000002">
    <property type="protein sequence ID" value="KAF9619627.1"/>
    <property type="molecule type" value="Genomic_DNA"/>
</dbReference>
<dbReference type="PROSITE" id="PS51925">
    <property type="entry name" value="SWIB_MDM2"/>
    <property type="match status" value="1"/>
</dbReference>
<dbReference type="CDD" id="cd10567">
    <property type="entry name" value="SWIB-MDM2_like"/>
    <property type="match status" value="1"/>
</dbReference>
<feature type="domain" description="DM2" evidence="2">
    <location>
        <begin position="76"/>
        <end position="154"/>
    </location>
</feature>
<dbReference type="OrthoDB" id="10251073at2759"/>
<dbReference type="Gene3D" id="1.10.245.10">
    <property type="entry name" value="SWIB/MDM2 domain"/>
    <property type="match status" value="1"/>
</dbReference>
<dbReference type="Pfam" id="PF02201">
    <property type="entry name" value="SWIB"/>
    <property type="match status" value="1"/>
</dbReference>
<organism evidence="3 4">
    <name type="scientific">Coptis chinensis</name>
    <dbReference type="NCBI Taxonomy" id="261450"/>
    <lineage>
        <taxon>Eukaryota</taxon>
        <taxon>Viridiplantae</taxon>
        <taxon>Streptophyta</taxon>
        <taxon>Embryophyta</taxon>
        <taxon>Tracheophyta</taxon>
        <taxon>Spermatophyta</taxon>
        <taxon>Magnoliopsida</taxon>
        <taxon>Ranunculales</taxon>
        <taxon>Ranunculaceae</taxon>
        <taxon>Coptidoideae</taxon>
        <taxon>Coptis</taxon>
    </lineage>
</organism>
<dbReference type="PANTHER" id="PTHR13844">
    <property type="entry name" value="SWI/SNF-RELATED MATRIX-ASSOCIATED ACTIN-DEPENDENT REGULATOR OF CHROMATIN SUBFAMILY D"/>
    <property type="match status" value="1"/>
</dbReference>
<evidence type="ECO:0000259" key="2">
    <source>
        <dbReference type="PROSITE" id="PS51925"/>
    </source>
</evidence>
<feature type="compositionally biased region" description="Low complexity" evidence="1">
    <location>
        <begin position="40"/>
        <end position="61"/>
    </location>
</feature>
<sequence length="154" mass="16553">MANSSFRRLSGLVSQALIRSSSSTLGFSLPKTNHVRTFAASSKPAAASKKPAAASKKPAAATGSDKSTKKKAAPSGISKPIPISAALQDVFGVPEIARTQALKQIWVHIKEHNLQDPENKKIIVCDEKLKKVFAGKERVGFLEIARLLNPHFIK</sequence>